<dbReference type="GO" id="GO:0106274">
    <property type="term" value="F:NAD+-protein-arginine ADP-ribosyltransferase activity"/>
    <property type="evidence" value="ECO:0007669"/>
    <property type="project" value="UniProtKB-EC"/>
</dbReference>
<keyword evidence="9" id="KW-1185">Reference proteome</keyword>
<proteinExistence type="inferred from homology"/>
<name>A0A8C6S5J1_9GOBI</name>
<evidence type="ECO:0000256" key="7">
    <source>
        <dbReference type="RuleBase" id="RU361228"/>
    </source>
</evidence>
<evidence type="ECO:0000256" key="6">
    <source>
        <dbReference type="ARBA" id="ARBA00047597"/>
    </source>
</evidence>
<organism evidence="8 9">
    <name type="scientific">Neogobius melanostomus</name>
    <name type="common">round goby</name>
    <dbReference type="NCBI Taxonomy" id="47308"/>
    <lineage>
        <taxon>Eukaryota</taxon>
        <taxon>Metazoa</taxon>
        <taxon>Chordata</taxon>
        <taxon>Craniata</taxon>
        <taxon>Vertebrata</taxon>
        <taxon>Euteleostomi</taxon>
        <taxon>Actinopterygii</taxon>
        <taxon>Neopterygii</taxon>
        <taxon>Teleostei</taxon>
        <taxon>Neoteleostei</taxon>
        <taxon>Acanthomorphata</taxon>
        <taxon>Gobiaria</taxon>
        <taxon>Gobiiformes</taxon>
        <taxon>Gobioidei</taxon>
        <taxon>Gobiidae</taxon>
        <taxon>Benthophilinae</taxon>
        <taxon>Neogobiini</taxon>
        <taxon>Neogobius</taxon>
    </lineage>
</organism>
<keyword evidence="3 7" id="KW-0808">Transferase</keyword>
<dbReference type="PANTHER" id="PTHR10339:SF29">
    <property type="entry name" value="NAD(P)(+)--ARGININE ADP-RIBOSYLTRANSFERASE"/>
    <property type="match status" value="1"/>
</dbReference>
<evidence type="ECO:0000256" key="1">
    <source>
        <dbReference type="ARBA" id="ARBA00009558"/>
    </source>
</evidence>
<protein>
    <recommendedName>
        <fullName evidence="7">NAD(P)(+)--arginine ADP-ribosyltransferase</fullName>
        <ecNumber evidence="7">2.4.2.31</ecNumber>
    </recommendedName>
    <alternativeName>
        <fullName evidence="7">Mono(ADP-ribosyl)transferase</fullName>
    </alternativeName>
</protein>
<comment type="catalytic activity">
    <reaction evidence="6 7">
        <text>L-arginyl-[protein] + NAD(+) = N(omega)-(ADP-D-ribosyl)-L-arginyl-[protein] + nicotinamide + H(+)</text>
        <dbReference type="Rhea" id="RHEA:19149"/>
        <dbReference type="Rhea" id="RHEA-COMP:10532"/>
        <dbReference type="Rhea" id="RHEA-COMP:15087"/>
        <dbReference type="ChEBI" id="CHEBI:15378"/>
        <dbReference type="ChEBI" id="CHEBI:17154"/>
        <dbReference type="ChEBI" id="CHEBI:29965"/>
        <dbReference type="ChEBI" id="CHEBI:57540"/>
        <dbReference type="ChEBI" id="CHEBI:142554"/>
        <dbReference type="EC" id="2.4.2.31"/>
    </reaction>
</comment>
<dbReference type="GO" id="GO:0003950">
    <property type="term" value="F:NAD+ poly-ADP-ribosyltransferase activity"/>
    <property type="evidence" value="ECO:0007669"/>
    <property type="project" value="TreeGrafter"/>
</dbReference>
<dbReference type="PANTHER" id="PTHR10339">
    <property type="entry name" value="ADP-RIBOSYLTRANSFERASE"/>
    <property type="match status" value="1"/>
</dbReference>
<evidence type="ECO:0000313" key="9">
    <source>
        <dbReference type="Proteomes" id="UP000694523"/>
    </source>
</evidence>
<keyword evidence="4" id="KW-0548">Nucleotidyltransferase</keyword>
<evidence type="ECO:0000256" key="3">
    <source>
        <dbReference type="ARBA" id="ARBA00022679"/>
    </source>
</evidence>
<evidence type="ECO:0000256" key="2">
    <source>
        <dbReference type="ARBA" id="ARBA00022676"/>
    </source>
</evidence>
<keyword evidence="7" id="KW-0520">NAD</keyword>
<dbReference type="GO" id="GO:0016779">
    <property type="term" value="F:nucleotidyltransferase activity"/>
    <property type="evidence" value="ECO:0007669"/>
    <property type="project" value="UniProtKB-KW"/>
</dbReference>
<keyword evidence="5 7" id="KW-0521">NADP</keyword>
<dbReference type="Ensembl" id="ENSNMLT00000002233.1">
    <property type="protein sequence ID" value="ENSNMLP00000001919.1"/>
    <property type="gene ID" value="ENSNMLG00000001482.1"/>
</dbReference>
<keyword evidence="2 7" id="KW-0328">Glycosyltransferase</keyword>
<dbReference type="Gene3D" id="3.90.176.10">
    <property type="entry name" value="Toxin ADP-ribosyltransferase, Chain A, domain 1"/>
    <property type="match status" value="1"/>
</dbReference>
<evidence type="ECO:0000313" key="8">
    <source>
        <dbReference type="Ensembl" id="ENSNMLP00000001919.1"/>
    </source>
</evidence>
<dbReference type="InterPro" id="IPR000768">
    <property type="entry name" value="ART"/>
</dbReference>
<evidence type="ECO:0000256" key="4">
    <source>
        <dbReference type="ARBA" id="ARBA00022695"/>
    </source>
</evidence>
<dbReference type="PROSITE" id="PS51996">
    <property type="entry name" value="TR_MART"/>
    <property type="match status" value="1"/>
</dbReference>
<dbReference type="PRINTS" id="PR00970">
    <property type="entry name" value="RIBTRNSFRASE"/>
</dbReference>
<dbReference type="Pfam" id="PF01129">
    <property type="entry name" value="ART"/>
    <property type="match status" value="1"/>
</dbReference>
<sequence length="269" mass="30538">VMINVVMLYHIMMCKTYYSRNEGHHADLGAEFQNVYFPREIQNDRFRQAWDASMSCAQQKLDMLQSRNKALTDNHTRALCVYTGNTLYEPLNGALKTGAANYSTPSFQYHALYFWLTTAIQILKNSFFNGQKGQKMRFGHFASTSRKPNLSHFGSETCFHIETCYGAYIDKYSVFEGEEEVLVPSYEVFKVTDIVSNSHGDLRDCKKIFVLKSTEEYRSTLNCKAAALQIRSNLKLMLIILSLTGAFLRRKVGSGAPGGPQSLSTEEVH</sequence>
<accession>A0A8C6S5J1</accession>
<reference evidence="8" key="1">
    <citation type="submission" date="2025-08" db="UniProtKB">
        <authorList>
            <consortium name="Ensembl"/>
        </authorList>
    </citation>
    <scope>IDENTIFICATION</scope>
</reference>
<dbReference type="InterPro" id="IPR050999">
    <property type="entry name" value="ADP-ribosyltransferase_ARG"/>
</dbReference>
<dbReference type="AlphaFoldDB" id="A0A8C6S5J1"/>
<dbReference type="Proteomes" id="UP000694523">
    <property type="component" value="Unplaced"/>
</dbReference>
<dbReference type="EC" id="2.4.2.31" evidence="7"/>
<evidence type="ECO:0000256" key="5">
    <source>
        <dbReference type="ARBA" id="ARBA00022857"/>
    </source>
</evidence>
<comment type="similarity">
    <text evidence="1 7">Belongs to the Arg-specific ADP-ribosyltransferase family.</text>
</comment>
<reference evidence="8" key="2">
    <citation type="submission" date="2025-09" db="UniProtKB">
        <authorList>
            <consortium name="Ensembl"/>
        </authorList>
    </citation>
    <scope>IDENTIFICATION</scope>
</reference>
<dbReference type="SUPFAM" id="SSF56399">
    <property type="entry name" value="ADP-ribosylation"/>
    <property type="match status" value="1"/>
</dbReference>